<dbReference type="PANTHER" id="PTHR48475:SF2">
    <property type="entry name" value="RIBONUCLEASE H"/>
    <property type="match status" value="1"/>
</dbReference>
<evidence type="ECO:0000256" key="4">
    <source>
        <dbReference type="ARBA" id="ARBA00022722"/>
    </source>
</evidence>
<dbReference type="InterPro" id="IPR021109">
    <property type="entry name" value="Peptidase_aspartic_dom_sf"/>
</dbReference>
<dbReference type="CDD" id="cd00303">
    <property type="entry name" value="retropepsin_like"/>
    <property type="match status" value="1"/>
</dbReference>
<dbReference type="GO" id="GO:0003964">
    <property type="term" value="F:RNA-directed DNA polymerase activity"/>
    <property type="evidence" value="ECO:0007669"/>
    <property type="project" value="UniProtKB-KW"/>
</dbReference>
<keyword evidence="5" id="KW-0255">Endonuclease</keyword>
<dbReference type="InterPro" id="IPR043128">
    <property type="entry name" value="Rev_trsase/Diguanyl_cyclase"/>
</dbReference>
<dbReference type="PANTHER" id="PTHR48475">
    <property type="entry name" value="RIBONUCLEASE H"/>
    <property type="match status" value="1"/>
</dbReference>
<evidence type="ECO:0000259" key="10">
    <source>
        <dbReference type="Pfam" id="PF00078"/>
    </source>
</evidence>
<evidence type="ECO:0000256" key="2">
    <source>
        <dbReference type="ARBA" id="ARBA00022679"/>
    </source>
</evidence>
<keyword evidence="4" id="KW-0540">Nuclease</keyword>
<feature type="domain" description="Reverse transcriptase RNase H-like" evidence="12">
    <location>
        <begin position="892"/>
        <end position="960"/>
    </location>
</feature>
<protein>
    <recommendedName>
        <fullName evidence="1">RNA-directed DNA polymerase</fullName>
        <ecNumber evidence="1">2.7.7.49</ecNumber>
    </recommendedName>
</protein>
<keyword evidence="7" id="KW-0695">RNA-directed DNA polymerase</keyword>
<evidence type="ECO:0000259" key="11">
    <source>
        <dbReference type="Pfam" id="PF13456"/>
    </source>
</evidence>
<dbReference type="Gene3D" id="3.30.70.270">
    <property type="match status" value="1"/>
</dbReference>
<feature type="region of interest" description="Disordered" evidence="9">
    <location>
        <begin position="143"/>
        <end position="190"/>
    </location>
</feature>
<keyword evidence="3" id="KW-0548">Nucleotidyltransferase</keyword>
<dbReference type="Pfam" id="PF00078">
    <property type="entry name" value="RVT_1"/>
    <property type="match status" value="1"/>
</dbReference>
<dbReference type="CDD" id="cd01647">
    <property type="entry name" value="RT_LTR"/>
    <property type="match status" value="1"/>
</dbReference>
<evidence type="ECO:0000256" key="9">
    <source>
        <dbReference type="SAM" id="MobiDB-lite"/>
    </source>
</evidence>
<feature type="region of interest" description="Disordered" evidence="9">
    <location>
        <begin position="211"/>
        <end position="282"/>
    </location>
</feature>
<gene>
    <name evidence="13" type="ORF">FSB_LOCUS39310</name>
</gene>
<keyword evidence="6" id="KW-0378">Hydrolase</keyword>
<dbReference type="Gene3D" id="3.30.420.10">
    <property type="entry name" value="Ribonuclease H-like superfamily/Ribonuclease H"/>
    <property type="match status" value="1"/>
</dbReference>
<dbReference type="EC" id="2.7.7.49" evidence="1"/>
<dbReference type="InterPro" id="IPR000477">
    <property type="entry name" value="RT_dom"/>
</dbReference>
<dbReference type="GO" id="GO:0004523">
    <property type="term" value="F:RNA-DNA hybrid ribonuclease activity"/>
    <property type="evidence" value="ECO:0007669"/>
    <property type="project" value="InterPro"/>
</dbReference>
<evidence type="ECO:0000256" key="1">
    <source>
        <dbReference type="ARBA" id="ARBA00012493"/>
    </source>
</evidence>
<feature type="domain" description="Reverse transcriptase" evidence="10">
    <location>
        <begin position="769"/>
        <end position="863"/>
    </location>
</feature>
<reference evidence="13" key="1">
    <citation type="submission" date="2018-02" db="EMBL/GenBank/DDBJ databases">
        <authorList>
            <person name="Cohen D.B."/>
            <person name="Kent A.D."/>
        </authorList>
    </citation>
    <scope>NUCLEOTIDE SEQUENCE</scope>
</reference>
<keyword evidence="2" id="KW-0808">Transferase</keyword>
<evidence type="ECO:0000256" key="8">
    <source>
        <dbReference type="ARBA" id="ARBA00023172"/>
    </source>
</evidence>
<keyword evidence="8" id="KW-0233">DNA recombination</keyword>
<dbReference type="SUPFAM" id="SSF53098">
    <property type="entry name" value="Ribonuclease H-like"/>
    <property type="match status" value="1"/>
</dbReference>
<dbReference type="InterPro" id="IPR036397">
    <property type="entry name" value="RNaseH_sf"/>
</dbReference>
<organism evidence="13">
    <name type="scientific">Fagus sylvatica</name>
    <name type="common">Beechnut</name>
    <dbReference type="NCBI Taxonomy" id="28930"/>
    <lineage>
        <taxon>Eukaryota</taxon>
        <taxon>Viridiplantae</taxon>
        <taxon>Streptophyta</taxon>
        <taxon>Embryophyta</taxon>
        <taxon>Tracheophyta</taxon>
        <taxon>Spermatophyta</taxon>
        <taxon>Magnoliopsida</taxon>
        <taxon>eudicotyledons</taxon>
        <taxon>Gunneridae</taxon>
        <taxon>Pentapetalae</taxon>
        <taxon>rosids</taxon>
        <taxon>fabids</taxon>
        <taxon>Fagales</taxon>
        <taxon>Fagaceae</taxon>
        <taxon>Fagus</taxon>
    </lineage>
</organism>
<name>A0A2N9HHM0_FAGSY</name>
<dbReference type="InterPro" id="IPR002156">
    <property type="entry name" value="RNaseH_domain"/>
</dbReference>
<feature type="compositionally biased region" description="Basic and acidic residues" evidence="9">
    <location>
        <begin position="236"/>
        <end position="250"/>
    </location>
</feature>
<dbReference type="EMBL" id="OIVN01003463">
    <property type="protein sequence ID" value="SPD11428.1"/>
    <property type="molecule type" value="Genomic_DNA"/>
</dbReference>
<feature type="domain" description="RNase H type-1" evidence="11">
    <location>
        <begin position="1005"/>
        <end position="1091"/>
    </location>
</feature>
<dbReference type="Pfam" id="PF17917">
    <property type="entry name" value="RT_RNaseH"/>
    <property type="match status" value="1"/>
</dbReference>
<dbReference type="Gene3D" id="2.40.70.10">
    <property type="entry name" value="Acid Proteases"/>
    <property type="match status" value="1"/>
</dbReference>
<dbReference type="Gene3D" id="3.10.10.10">
    <property type="entry name" value="HIV Type 1 Reverse Transcriptase, subunit A, domain 1"/>
    <property type="match status" value="1"/>
</dbReference>
<evidence type="ECO:0000256" key="3">
    <source>
        <dbReference type="ARBA" id="ARBA00022695"/>
    </source>
</evidence>
<dbReference type="InterPro" id="IPR041373">
    <property type="entry name" value="RT_RNaseH"/>
</dbReference>
<evidence type="ECO:0000256" key="5">
    <source>
        <dbReference type="ARBA" id="ARBA00022759"/>
    </source>
</evidence>
<dbReference type="AlphaFoldDB" id="A0A2N9HHM0"/>
<evidence type="ECO:0000256" key="7">
    <source>
        <dbReference type="ARBA" id="ARBA00022918"/>
    </source>
</evidence>
<dbReference type="CDD" id="cd09279">
    <property type="entry name" value="RNase_HI_like"/>
    <property type="match status" value="1"/>
</dbReference>
<dbReference type="InterPro" id="IPR012337">
    <property type="entry name" value="RNaseH-like_sf"/>
</dbReference>
<proteinExistence type="predicted"/>
<dbReference type="InterPro" id="IPR043502">
    <property type="entry name" value="DNA/RNA_pol_sf"/>
</dbReference>
<accession>A0A2N9HHM0</accession>
<dbReference type="GO" id="GO:0003676">
    <property type="term" value="F:nucleic acid binding"/>
    <property type="evidence" value="ECO:0007669"/>
    <property type="project" value="InterPro"/>
</dbReference>
<evidence type="ECO:0000259" key="12">
    <source>
        <dbReference type="Pfam" id="PF17917"/>
    </source>
</evidence>
<dbReference type="Pfam" id="PF13456">
    <property type="entry name" value="RVT_3"/>
    <property type="match status" value="1"/>
</dbReference>
<evidence type="ECO:0000256" key="6">
    <source>
        <dbReference type="ARBA" id="ARBA00022801"/>
    </source>
</evidence>
<evidence type="ECO:0000313" key="13">
    <source>
        <dbReference type="EMBL" id="SPD11428.1"/>
    </source>
</evidence>
<dbReference type="SUPFAM" id="SSF56672">
    <property type="entry name" value="DNA/RNA polymerases"/>
    <property type="match status" value="1"/>
</dbReference>
<dbReference type="GO" id="GO:0006310">
    <property type="term" value="P:DNA recombination"/>
    <property type="evidence" value="ECO:0007669"/>
    <property type="project" value="UniProtKB-KW"/>
</dbReference>
<feature type="compositionally biased region" description="Basic and acidic residues" evidence="9">
    <location>
        <begin position="153"/>
        <end position="177"/>
    </location>
</feature>
<sequence length="1279" mass="144148">MTPPSFYKQTTFQKRRADVHDIPDALNRVVGALIIPAEHRPRDARPVTVQPNSLNVLGDSRSCALSQCQINLSKVVTGRSSTIIHTSQISPGDVLRSIILSKNYATQLAPSVGTTVRTKPTEFIRQTQLKMAGENAVVLINNPLPHPSGTRGVRSEVHVEANEERSQRGREVKRSEVRGGGSRATGDTINAEILKRNRKIERLERELRELKNAQEGYNQQRSRRQRSRSHFGSCESSHRFPIRSEKDHKAQRSSRRSRSGEKTRKTSPKHKPEKKDHNPVWKQLQQISHSPFSSKIERAKLPTKFTPPNLISYNGKTDPVAHLSHYKQSIALYNGNDALMCHIFPSSLGEVEFRWFDRLEHGSIHSWRELSEAFTTRFITNTRKPKEVDSLMALTMKPNLAVKQFKFGLPIGCKIRQSLTKKLPINMADLMSRIKQHVRVEEDRLQPQKQPDNNISALKIIHSHARAADLKVETQTAAHLHEVFQVCEGATPTPKRLMKETTEEIIFIDHDLEGVQLPRFDALVITMQIGNFDVKKILIDPRSSAEIMYDSLFKGLGLGHQDLDKKVDPLYGFFGESVMLIGRVTVKVHAGTISSLTEFWVLNSYSPYNAILGRPWLHKMRAVPSTLHQRLRFPTIEGIMEIRGDQVAAKQCLIAAAHQKAVAIYGPEPDPYEAPGVDPAFACHNLNVDPLSRPIVQKGRRTSPLHEEVVCEEVNRLIEAGAIKEILYPTWLSNTIVVKKKNGKWRNELSGCAPGIPPDSNERGGSGKTAFITPRGIFCYRVMHFGLKNVGATYQRMITKMFAEQLGKTVEVYINDMVVKSIFAEDHLSDLKAVFNTLRRHCLKLNASKCAFGVGSGKFLGFMVTQRGINANPDQITTILNLKPPRTVREVQSKTLDGTELRYLPLEKLAFALVCSAKKLPHYFQVHTMIVLTEHPLKAVLRSADFSGWISKWGAQLGAYDIRYQPRTSIKGQVLADFIAEFTPTEIGPIMGQMMELAIHLRFLASNNVTEYEALLHGLKSAITLQADLLHVFCDSQLVVNQISGEYAAKDKKMVAYLTEARRLLREFKHVQVEHISRDLNGHADALANLASAVALKLRQIISVRGPKPPKCYRKTERKRTGSEELHLGTGYQKKGISTEGPTPGLIYVVFTLIPVQDLLMGDSRRREWTSGIFKQNTTGRNKEAAWKRQKGDGLKNCQASYGPTEPPQEVLRGKPLSHSHMELKWSYPLKSVCLQSVRNIMTLSQTKQVLPRIWIWLRKEGFSSNSFSRLPERAPENV</sequence>